<proteinExistence type="predicted"/>
<keyword evidence="3" id="KW-0732">Signal</keyword>
<sequence>MIVLCLVLSAAVSAFSMPEPVPYNPIPINNVESAILAISERLRTLDSFIFASPKWELTLDSHSRKLESLESKISRLETFLDLKIDKLADGHQSKTVKEELARDQLSSKIDKVYERLNHRMSYTESRIEDSIVKQRTTLDRTLNGITQQLESLEKNNNEVENDLMEIASNIEDVKSTLLAFNFSVTNSTDSEGFGINANNDAIKKIENIGEQFNDFANKVTNIFHETSLKVKTNEDMLKSLLDALTSVKKEMQDANHNLKSLKKQTCPHEPLEFLIDKVENMARENEDNYERLDNSIKRLHGKQELYQESCHRIQADEPQIENRIGHTLDKILDSIDNRTLITDRNYDAILQRLAAHNYAIHLSGQCTKEVQQLKEQIGQDFKMLAHDITINNPTYQKMDAIVNNLKQLQDQFHLLNNTLSCQQFSQSTSRNQDILNSTSVIMHLIQSLNDSINKIIEKMDQEHRSTFSDWGDADDSEKETKKILDILNVPDTELSLGQRDLEMNAEEEDKGFDANYDSVVHPSDRDESII</sequence>
<organism evidence="4">
    <name type="scientific">Menopon gallinae</name>
    <name type="common">poultry shaft louse</name>
    <dbReference type="NCBI Taxonomy" id="328185"/>
    <lineage>
        <taxon>Eukaryota</taxon>
        <taxon>Metazoa</taxon>
        <taxon>Ecdysozoa</taxon>
        <taxon>Arthropoda</taxon>
        <taxon>Hexapoda</taxon>
        <taxon>Insecta</taxon>
        <taxon>Pterygota</taxon>
        <taxon>Neoptera</taxon>
        <taxon>Paraneoptera</taxon>
        <taxon>Psocodea</taxon>
        <taxon>Troctomorpha</taxon>
        <taxon>Phthiraptera</taxon>
        <taxon>Amblycera</taxon>
        <taxon>Menoponidae</taxon>
        <taxon>Menopon</taxon>
    </lineage>
</organism>
<keyword evidence="1" id="KW-0175">Coiled coil</keyword>
<feature type="region of interest" description="Disordered" evidence="2">
    <location>
        <begin position="504"/>
        <end position="530"/>
    </location>
</feature>
<evidence type="ECO:0000313" key="4">
    <source>
        <dbReference type="EMBL" id="KAL0266388.1"/>
    </source>
</evidence>
<feature type="coiled-coil region" evidence="1">
    <location>
        <begin position="135"/>
        <end position="176"/>
    </location>
</feature>
<evidence type="ECO:0000256" key="2">
    <source>
        <dbReference type="SAM" id="MobiDB-lite"/>
    </source>
</evidence>
<reference evidence="4" key="1">
    <citation type="journal article" date="2024" name="Gigascience">
        <title>Chromosome-level genome of the poultry shaft louse Menopon gallinae provides insight into the host-switching and adaptive evolution of parasitic lice.</title>
        <authorList>
            <person name="Xu Y."/>
            <person name="Ma L."/>
            <person name="Liu S."/>
            <person name="Liang Y."/>
            <person name="Liu Q."/>
            <person name="He Z."/>
            <person name="Tian L."/>
            <person name="Duan Y."/>
            <person name="Cai W."/>
            <person name="Li H."/>
            <person name="Song F."/>
        </authorList>
    </citation>
    <scope>NUCLEOTIDE SEQUENCE</scope>
    <source>
        <strain evidence="4">Cailab_2023a</strain>
    </source>
</reference>
<evidence type="ECO:0000256" key="1">
    <source>
        <dbReference type="SAM" id="Coils"/>
    </source>
</evidence>
<comment type="caution">
    <text evidence="4">The sequence shown here is derived from an EMBL/GenBank/DDBJ whole genome shotgun (WGS) entry which is preliminary data.</text>
</comment>
<protein>
    <submittedName>
        <fullName evidence="4">Uncharacterized protein</fullName>
    </submittedName>
</protein>
<feature type="coiled-coil region" evidence="1">
    <location>
        <begin position="237"/>
        <end position="302"/>
    </location>
</feature>
<dbReference type="EMBL" id="JARGDH010000005">
    <property type="protein sequence ID" value="KAL0266388.1"/>
    <property type="molecule type" value="Genomic_DNA"/>
</dbReference>
<gene>
    <name evidence="4" type="ORF">PYX00_008941</name>
</gene>
<accession>A0AAW2H9Z9</accession>
<dbReference type="AlphaFoldDB" id="A0AAW2H9Z9"/>
<evidence type="ECO:0000256" key="3">
    <source>
        <dbReference type="SAM" id="SignalP"/>
    </source>
</evidence>
<feature type="chain" id="PRO_5043800189" evidence="3">
    <location>
        <begin position="17"/>
        <end position="530"/>
    </location>
</feature>
<name>A0AAW2H9Z9_9NEOP</name>
<feature type="signal peptide" evidence="3">
    <location>
        <begin position="1"/>
        <end position="16"/>
    </location>
</feature>